<comment type="caution">
    <text evidence="1">The sequence shown here is derived from an EMBL/GenBank/DDBJ whole genome shotgun (WGS) entry which is preliminary data.</text>
</comment>
<name>A0AAV3FRE9_STRCB</name>
<dbReference type="EMBL" id="AIDX01000001">
    <property type="protein sequence ID" value="EIQ81275.1"/>
    <property type="molecule type" value="Genomic_DNA"/>
</dbReference>
<accession>A0AAV3FRE9</accession>
<dbReference type="AlphaFoldDB" id="A0AAV3FRE9"/>
<proteinExistence type="predicted"/>
<reference evidence="1 2" key="1">
    <citation type="journal article" date="2012" name="PLoS ONE">
        <title>Gene Repertoire Evolution of Streptococcus pyogenes Inferred from Phylogenomic Analysis with Streptococcus canis and Streptococcus dysgalactiae.</title>
        <authorList>
            <person name="Lefebure T."/>
            <person name="Richards V.P."/>
            <person name="Lang P."/>
            <person name="Pavinski-Bitar P."/>
            <person name="Stanhope M.J."/>
        </authorList>
    </citation>
    <scope>NUCLEOTIDE SEQUENCE [LARGE SCALE GENOMIC DNA]</scope>
    <source>
        <strain evidence="1 2">FSL Z3-227</strain>
    </source>
</reference>
<sequence>MYKLPVFTGGYDSLSGNKTDEEALKNTEKILERLDLPALVCYTKPTIWRFASFGRASVSVKPFLAGLAAKSP</sequence>
<gene>
    <name evidence="1" type="ORF">SCAZ3_02575</name>
</gene>
<organism evidence="1 2">
    <name type="scientific">Streptococcus canis FSL Z3-227</name>
    <dbReference type="NCBI Taxonomy" id="482234"/>
    <lineage>
        <taxon>Bacteria</taxon>
        <taxon>Bacillati</taxon>
        <taxon>Bacillota</taxon>
        <taxon>Bacilli</taxon>
        <taxon>Lactobacillales</taxon>
        <taxon>Streptococcaceae</taxon>
        <taxon>Streptococcus</taxon>
    </lineage>
</organism>
<protein>
    <submittedName>
        <fullName evidence="1">Uncharacterized protein</fullName>
    </submittedName>
</protein>
<evidence type="ECO:0000313" key="1">
    <source>
        <dbReference type="EMBL" id="EIQ81275.1"/>
    </source>
</evidence>
<evidence type="ECO:0000313" key="2">
    <source>
        <dbReference type="Proteomes" id="UP000004423"/>
    </source>
</evidence>
<dbReference type="Proteomes" id="UP000004423">
    <property type="component" value="Unassembled WGS sequence"/>
</dbReference>